<reference evidence="1 2" key="1">
    <citation type="journal article" date="2016" name="Nat. Commun.">
        <title>Thousands of microbial genomes shed light on interconnected biogeochemical processes in an aquifer system.</title>
        <authorList>
            <person name="Anantharaman K."/>
            <person name="Brown C.T."/>
            <person name="Hug L.A."/>
            <person name="Sharon I."/>
            <person name="Castelle C.J."/>
            <person name="Probst A.J."/>
            <person name="Thomas B.C."/>
            <person name="Singh A."/>
            <person name="Wilkins M.J."/>
            <person name="Karaoz U."/>
            <person name="Brodie E.L."/>
            <person name="Williams K.H."/>
            <person name="Hubbard S.S."/>
            <person name="Banfield J.F."/>
        </authorList>
    </citation>
    <scope>NUCLEOTIDE SEQUENCE [LARGE SCALE GENOMIC DNA]</scope>
</reference>
<accession>A0A1F6F1D0</accession>
<gene>
    <name evidence="1" type="ORF">A3A39_02325</name>
</gene>
<dbReference type="EMBL" id="MFLZ01000022">
    <property type="protein sequence ID" value="OGG79638.1"/>
    <property type="molecule type" value="Genomic_DNA"/>
</dbReference>
<organism evidence="1 2">
    <name type="scientific">Candidatus Kaiserbacteria bacterium RIFCSPLOWO2_01_FULL_54_13</name>
    <dbReference type="NCBI Taxonomy" id="1798512"/>
    <lineage>
        <taxon>Bacteria</taxon>
        <taxon>Candidatus Kaiseribacteriota</taxon>
    </lineage>
</organism>
<evidence type="ECO:0000313" key="2">
    <source>
        <dbReference type="Proteomes" id="UP000177372"/>
    </source>
</evidence>
<protein>
    <submittedName>
        <fullName evidence="1">Uncharacterized protein</fullName>
    </submittedName>
</protein>
<dbReference type="AlphaFoldDB" id="A0A1F6F1D0"/>
<proteinExistence type="predicted"/>
<dbReference type="Proteomes" id="UP000177372">
    <property type="component" value="Unassembled WGS sequence"/>
</dbReference>
<dbReference type="STRING" id="1798512.A3A39_02325"/>
<sequence length="252" mass="27765">MEALRWISVAPALAFLLPRAVLSCVAAFALFAPTLAVAGYGESSYYGESPYYSQTYYQGGYYFQGSYQLTFTGDVSALADFSVANAISKAFGTFVIDHPLDPKNKLLFHSFVESPEVKNLYDGVATLDKSGEAIVNLPSYFEALNKDFRYQLKPIGKPMPNLYIKEEVKNNRFTIAGGEPNGRVSWQVTGNRHDPFILANPLQVEVSKGPGELVNVGEYLFPEAYEQRFGLTAPLGSLLRSIADLFGNLLAR</sequence>
<name>A0A1F6F1D0_9BACT</name>
<comment type="caution">
    <text evidence="1">The sequence shown here is derived from an EMBL/GenBank/DDBJ whole genome shotgun (WGS) entry which is preliminary data.</text>
</comment>
<evidence type="ECO:0000313" key="1">
    <source>
        <dbReference type="EMBL" id="OGG79638.1"/>
    </source>
</evidence>